<evidence type="ECO:0000256" key="1">
    <source>
        <dbReference type="SAM" id="MobiDB-lite"/>
    </source>
</evidence>
<evidence type="ECO:0000256" key="2">
    <source>
        <dbReference type="SAM" id="Phobius"/>
    </source>
</evidence>
<keyword evidence="2" id="KW-0812">Transmembrane</keyword>
<feature type="transmembrane region" description="Helical" evidence="2">
    <location>
        <begin position="29"/>
        <end position="49"/>
    </location>
</feature>
<evidence type="ECO:0000313" key="3">
    <source>
        <dbReference type="EMBL" id="PZQ54068.1"/>
    </source>
</evidence>
<keyword evidence="2" id="KW-1133">Transmembrane helix</keyword>
<dbReference type="AlphaFoldDB" id="A0A2W5NNJ9"/>
<dbReference type="EMBL" id="QFPX01000010">
    <property type="protein sequence ID" value="PZQ54068.1"/>
    <property type="molecule type" value="Genomic_DNA"/>
</dbReference>
<proteinExistence type="predicted"/>
<reference evidence="3 4" key="1">
    <citation type="submission" date="2017-08" db="EMBL/GenBank/DDBJ databases">
        <title>Infants hospitalized years apart are colonized by the same room-sourced microbial strains.</title>
        <authorList>
            <person name="Brooks B."/>
            <person name="Olm M.R."/>
            <person name="Firek B.A."/>
            <person name="Baker R."/>
            <person name="Thomas B.C."/>
            <person name="Morowitz M.J."/>
            <person name="Banfield J.F."/>
        </authorList>
    </citation>
    <scope>NUCLEOTIDE SEQUENCE [LARGE SCALE GENOMIC DNA]</scope>
    <source>
        <strain evidence="3">S2_005_002_R2_33</strain>
    </source>
</reference>
<feature type="compositionally biased region" description="Basic and acidic residues" evidence="1">
    <location>
        <begin position="1"/>
        <end position="10"/>
    </location>
</feature>
<organism evidence="3 4">
    <name type="scientific">Novosphingobium pentaromativorans</name>
    <dbReference type="NCBI Taxonomy" id="205844"/>
    <lineage>
        <taxon>Bacteria</taxon>
        <taxon>Pseudomonadati</taxon>
        <taxon>Pseudomonadota</taxon>
        <taxon>Alphaproteobacteria</taxon>
        <taxon>Sphingomonadales</taxon>
        <taxon>Sphingomonadaceae</taxon>
        <taxon>Novosphingobium</taxon>
    </lineage>
</organism>
<comment type="caution">
    <text evidence="3">The sequence shown here is derived from an EMBL/GenBank/DDBJ whole genome shotgun (WGS) entry which is preliminary data.</text>
</comment>
<gene>
    <name evidence="3" type="ORF">DI555_13390</name>
</gene>
<name>A0A2W5NNJ9_9SPHN</name>
<keyword evidence="2" id="KW-0472">Membrane</keyword>
<evidence type="ECO:0000313" key="4">
    <source>
        <dbReference type="Proteomes" id="UP000249082"/>
    </source>
</evidence>
<sequence length="94" mass="9399">MANEPGERAPEAPTTTTTIIRERGSSGGATGIVMALILLVVVAGGIYLFSKGTQSETAKDEAITEAANNVGAAADKVGDAAQDAANGVHKDSAE</sequence>
<accession>A0A2W5NNJ9</accession>
<protein>
    <submittedName>
        <fullName evidence="3">Uncharacterized protein</fullName>
    </submittedName>
</protein>
<dbReference type="Proteomes" id="UP000249082">
    <property type="component" value="Unassembled WGS sequence"/>
</dbReference>
<feature type="region of interest" description="Disordered" evidence="1">
    <location>
        <begin position="1"/>
        <end position="25"/>
    </location>
</feature>